<dbReference type="KEGG" id="cof:FOZ74_13160"/>
<organism evidence="2 3">
    <name type="scientific">Comamonas flocculans</name>
    <dbReference type="NCBI Taxonomy" id="2597701"/>
    <lineage>
        <taxon>Bacteria</taxon>
        <taxon>Pseudomonadati</taxon>
        <taxon>Pseudomonadota</taxon>
        <taxon>Betaproteobacteria</taxon>
        <taxon>Burkholderiales</taxon>
        <taxon>Comamonadaceae</taxon>
        <taxon>Comamonas</taxon>
    </lineage>
</organism>
<dbReference type="RefSeq" id="WP_146913482.1">
    <property type="nucleotide sequence ID" value="NZ_CP042344.1"/>
</dbReference>
<name>A0A5B8S0L6_9BURK</name>
<protein>
    <submittedName>
        <fullName evidence="2">CcoQ/FixQ family Cbb3-type cytochrome c oxidase assembly chaperone</fullName>
    </submittedName>
</protein>
<dbReference type="EMBL" id="CP042344">
    <property type="protein sequence ID" value="QEA13897.1"/>
    <property type="molecule type" value="Genomic_DNA"/>
</dbReference>
<reference evidence="2 3" key="1">
    <citation type="submission" date="2019-07" db="EMBL/GenBank/DDBJ databases">
        <title>Complete genome sequence of Comamonas sp. NLF 7-7 isolated from livestock.</title>
        <authorList>
            <person name="Kim D.H."/>
            <person name="Kim J.G."/>
        </authorList>
    </citation>
    <scope>NUCLEOTIDE SEQUENCE [LARGE SCALE GENOMIC DNA]</scope>
    <source>
        <strain evidence="2 3">NLF 7-7</strain>
    </source>
</reference>
<evidence type="ECO:0000313" key="2">
    <source>
        <dbReference type="EMBL" id="QEA13897.1"/>
    </source>
</evidence>
<evidence type="ECO:0000256" key="1">
    <source>
        <dbReference type="SAM" id="Phobius"/>
    </source>
</evidence>
<accession>A0A5B8S0L6</accession>
<proteinExistence type="predicted"/>
<keyword evidence="1" id="KW-0812">Transmembrane</keyword>
<dbReference type="Proteomes" id="UP000321199">
    <property type="component" value="Chromosome"/>
</dbReference>
<keyword evidence="1" id="KW-1133">Transmembrane helix</keyword>
<keyword evidence="1" id="KW-0472">Membrane</keyword>
<sequence>MDINILRSLYTVLALLAFVVIAGWAWSGRNRQSFEEAAHLPLGDDQAHAGQARALGEHGA</sequence>
<gene>
    <name evidence="2" type="ORF">FOZ74_13160</name>
</gene>
<keyword evidence="3" id="KW-1185">Reference proteome</keyword>
<feature type="transmembrane region" description="Helical" evidence="1">
    <location>
        <begin position="6"/>
        <end position="26"/>
    </location>
</feature>
<evidence type="ECO:0000313" key="3">
    <source>
        <dbReference type="Proteomes" id="UP000321199"/>
    </source>
</evidence>
<dbReference type="OrthoDB" id="8604580at2"/>
<dbReference type="AlphaFoldDB" id="A0A5B8S0L6"/>